<protein>
    <submittedName>
        <fullName evidence="1">Uncharacterized protein</fullName>
    </submittedName>
</protein>
<accession>A0A873WDY0</accession>
<sequence length="107" mass="11830">MQKRSRIGKNEVSGLGKLYLQGGQALKRDDLGLTNAEYAVFAKLAWFGLARREHEQRWSITDLGIGFVEGRTRVASIALTLDREFVGLEGELVTAGDLNESFQFAVA</sequence>
<keyword evidence="2" id="KW-1185">Reference proteome</keyword>
<name>A0A873WDY0_9CAUD</name>
<proteinExistence type="predicted"/>
<gene>
    <name evidence="1" type="ORF">CPT_Spernnie_063</name>
</gene>
<evidence type="ECO:0000313" key="1">
    <source>
        <dbReference type="EMBL" id="QPB09667.1"/>
    </source>
</evidence>
<dbReference type="EMBL" id="MT701594">
    <property type="protein sequence ID" value="QPB09667.1"/>
    <property type="molecule type" value="Genomic_DNA"/>
</dbReference>
<reference evidence="1" key="1">
    <citation type="submission" date="2020-07" db="EMBL/GenBank/DDBJ databases">
        <title>Complete genome sequence of Streptomyces phage Spernnie.</title>
        <authorList>
            <person name="Tate N.B."/>
            <person name="Melbern L."/>
            <person name="Clark J.D."/>
            <person name="Hernandez I."/>
            <person name="Liu M."/>
            <person name="Burrowes B.H."/>
        </authorList>
    </citation>
    <scope>NUCLEOTIDE SEQUENCE</scope>
</reference>
<evidence type="ECO:0000313" key="2">
    <source>
        <dbReference type="Proteomes" id="UP000662797"/>
    </source>
</evidence>
<organism evidence="1 2">
    <name type="scientific">Streptomyces phage Spernnie</name>
    <dbReference type="NCBI Taxonomy" id="2767588"/>
    <lineage>
        <taxon>Viruses</taxon>
        <taxon>Duplodnaviria</taxon>
        <taxon>Heunggongvirae</taxon>
        <taxon>Uroviricota</taxon>
        <taxon>Caudoviricetes</taxon>
        <taxon>Arquatrovirinae</taxon>
        <taxon>Sentinelvirus</taxon>
        <taxon>Sentinelvirus spernnie</taxon>
    </lineage>
</organism>
<dbReference type="Proteomes" id="UP000662797">
    <property type="component" value="Segment"/>
</dbReference>